<sequence>MKEKINLASKIKERVLVKNLSLNSLKKLPPEIFNKLSDLLKNFMLLHEGKLYKPEIRIIDEKTLLLKPEGLPVLNNNEVLLLILPFSEIRYIFIAKVTNIDHNGYTVTLMDPRSEDRLHIEQRIPAFLSLIPQQFIRELIQNPAYQLLRESNATVDNYHLLEEIHIYDLILDDNHHVEEKFKKFIQRTLFVGEILNIAKGGLAVKISSKVQLDDEFNVFYVKFTFSQPKILKFALFSHLRDISQLEGGTIFHFSFLTGLNPDLWKLIKADLEKLRP</sequence>
<dbReference type="EMBL" id="DSZU01000056">
    <property type="protein sequence ID" value="HGV55105.1"/>
    <property type="molecule type" value="Genomic_DNA"/>
</dbReference>
<dbReference type="AlphaFoldDB" id="A0A832LXC9"/>
<gene>
    <name evidence="1" type="ORF">ENT73_03330</name>
</gene>
<reference evidence="1" key="1">
    <citation type="journal article" date="2020" name="mSystems">
        <title>Genome- and Community-Level Interaction Insights into Carbon Utilization and Element Cycling Functions of Hydrothermarchaeota in Hydrothermal Sediment.</title>
        <authorList>
            <person name="Zhou Z."/>
            <person name="Liu Y."/>
            <person name="Xu W."/>
            <person name="Pan J."/>
            <person name="Luo Z.H."/>
            <person name="Li M."/>
        </authorList>
    </citation>
    <scope>NUCLEOTIDE SEQUENCE [LARGE SCALE GENOMIC DNA]</scope>
    <source>
        <strain evidence="1">SpSt-605</strain>
    </source>
</reference>
<proteinExistence type="predicted"/>
<evidence type="ECO:0000313" key="1">
    <source>
        <dbReference type="EMBL" id="HGV55105.1"/>
    </source>
</evidence>
<comment type="caution">
    <text evidence="1">The sequence shown here is derived from an EMBL/GenBank/DDBJ whole genome shotgun (WGS) entry which is preliminary data.</text>
</comment>
<name>A0A832LXC9_9BACT</name>
<evidence type="ECO:0008006" key="2">
    <source>
        <dbReference type="Google" id="ProtNLM"/>
    </source>
</evidence>
<accession>A0A832LXC9</accession>
<organism evidence="1">
    <name type="scientific">Caldimicrobium thiodismutans</name>
    <dbReference type="NCBI Taxonomy" id="1653476"/>
    <lineage>
        <taxon>Bacteria</taxon>
        <taxon>Pseudomonadati</taxon>
        <taxon>Thermodesulfobacteriota</taxon>
        <taxon>Thermodesulfobacteria</taxon>
        <taxon>Thermodesulfobacteriales</taxon>
        <taxon>Thermodesulfobacteriaceae</taxon>
        <taxon>Caldimicrobium</taxon>
    </lineage>
</organism>
<protein>
    <recommendedName>
        <fullName evidence="2">PilZ domain-containing protein</fullName>
    </recommendedName>
</protein>